<evidence type="ECO:0000256" key="1">
    <source>
        <dbReference type="SAM" id="Coils"/>
    </source>
</evidence>
<keyword evidence="3" id="KW-0695">RNA-directed DNA polymerase</keyword>
<keyword evidence="1" id="KW-0175">Coiled coil</keyword>
<dbReference type="AlphaFoldDB" id="A0A4R7K4M2"/>
<comment type="caution">
    <text evidence="3">The sequence shown here is derived from an EMBL/GenBank/DDBJ whole genome shotgun (WGS) entry which is preliminary data.</text>
</comment>
<sequence>MNIKHLLNKGYFPKELPPSFFTELFGNDFSNISALADSTKNASLTALQNSVNTMTGLSRPEKTEKKVRLKQIFKNRLNYSDCSQFNIPKSGIARKIIKIPNPIHQGKLSQAIVDNYTEIAKLFNDSNLSTTKPQIETEIEQNKRSVKHNDFSFFKESGIINSFKYAVQLKTDIAKFYPSIYTHSVPWVTFGGKDKYKRNRALSNTDPLKVNNIYGNDIDDRLMWCQNQQTMGIPIGPDTSFIIAEVIACHIDKHLEKKLKSKKIDFLGYRYYDDYALYFNSELDAQIGLSELKKILNDFELKINDEKTEISRTQSELEKPWALDIKSFYFRPSENDQKDDIWNFFSIAFRHAQENPKDSVLKLALNKFNFVRIEEENWDYFESLLFRLGLIETSSLNKIAKLLITYEKLVSKKRLKEFCFEIIKRNYENQHDFELTWSLWILNEFKIQPTKDIYEMVFKSKSVTGIIVGLDLFQQNNRIKNFDFTSVTEMINTDNLNNKEWLLAYETVYKDWIPTLSKSIIQDHFFFNILESRNIYFYNNSRKLEPLKVERSYLKKIETKLKQITTYISKNKFSNTELKSELIELSENLNLTDLTQTTDRKEIQKKLSDSDSKIKELIDKIEAVKLELKKFDKKKPYFVVGKRLEELSELTSKEIEAEAKQNKGLLFDPTYE</sequence>
<evidence type="ECO:0000259" key="2">
    <source>
        <dbReference type="Pfam" id="PF00078"/>
    </source>
</evidence>
<name>A0A4R7K4M2_9FLAO</name>
<dbReference type="CDD" id="cd01646">
    <property type="entry name" value="RT_Bac_retron_I"/>
    <property type="match status" value="1"/>
</dbReference>
<dbReference type="Proteomes" id="UP000294749">
    <property type="component" value="Unassembled WGS sequence"/>
</dbReference>
<evidence type="ECO:0000313" key="4">
    <source>
        <dbReference type="Proteomes" id="UP000294749"/>
    </source>
</evidence>
<organism evidence="3 4">
    <name type="scientific">Maribacter spongiicola</name>
    <dbReference type="NCBI Taxonomy" id="1206753"/>
    <lineage>
        <taxon>Bacteria</taxon>
        <taxon>Pseudomonadati</taxon>
        <taxon>Bacteroidota</taxon>
        <taxon>Flavobacteriia</taxon>
        <taxon>Flavobacteriales</taxon>
        <taxon>Flavobacteriaceae</taxon>
        <taxon>Maribacter</taxon>
    </lineage>
</organism>
<feature type="domain" description="Reverse transcriptase" evidence="2">
    <location>
        <begin position="225"/>
        <end position="314"/>
    </location>
</feature>
<keyword evidence="4" id="KW-1185">Reference proteome</keyword>
<keyword evidence="3" id="KW-0808">Transferase</keyword>
<keyword evidence="3" id="KW-0548">Nucleotidyltransferase</keyword>
<dbReference type="OrthoDB" id="9780724at2"/>
<accession>A0A4R7K4M2</accession>
<dbReference type="RefSeq" id="WP_133685653.1">
    <property type="nucleotide sequence ID" value="NZ_SOAY01000010.1"/>
</dbReference>
<feature type="coiled-coil region" evidence="1">
    <location>
        <begin position="600"/>
        <end position="634"/>
    </location>
</feature>
<dbReference type="EMBL" id="SOAY01000010">
    <property type="protein sequence ID" value="TDT46157.1"/>
    <property type="molecule type" value="Genomic_DNA"/>
</dbReference>
<protein>
    <submittedName>
        <fullName evidence="3">Reverse transcriptase (RNA-dependent DNA polymerase)</fullName>
    </submittedName>
</protein>
<reference evidence="3 4" key="1">
    <citation type="submission" date="2019-03" db="EMBL/GenBank/DDBJ databases">
        <title>Genomic Encyclopedia of Archaeal and Bacterial Type Strains, Phase II (KMG-II): from individual species to whole genera.</title>
        <authorList>
            <person name="Goeker M."/>
        </authorList>
    </citation>
    <scope>NUCLEOTIDE SEQUENCE [LARGE SCALE GENOMIC DNA]</scope>
    <source>
        <strain evidence="3 4">DSM 25233</strain>
    </source>
</reference>
<gene>
    <name evidence="3" type="ORF">CLV90_0200</name>
</gene>
<evidence type="ECO:0000313" key="3">
    <source>
        <dbReference type="EMBL" id="TDT46157.1"/>
    </source>
</evidence>
<proteinExistence type="predicted"/>
<dbReference type="GO" id="GO:0003964">
    <property type="term" value="F:RNA-directed DNA polymerase activity"/>
    <property type="evidence" value="ECO:0007669"/>
    <property type="project" value="UniProtKB-KW"/>
</dbReference>
<feature type="coiled-coil region" evidence="1">
    <location>
        <begin position="289"/>
        <end position="316"/>
    </location>
</feature>
<dbReference type="InterPro" id="IPR000477">
    <property type="entry name" value="RT_dom"/>
</dbReference>
<dbReference type="Pfam" id="PF00078">
    <property type="entry name" value="RVT_1"/>
    <property type="match status" value="1"/>
</dbReference>